<dbReference type="InterPro" id="IPR046958">
    <property type="entry name" value="RBK1/2/STUNTED"/>
</dbReference>
<feature type="domain" description="Serine-threonine/tyrosine-protein kinase catalytic" evidence="1">
    <location>
        <begin position="69"/>
        <end position="178"/>
    </location>
</feature>
<dbReference type="InterPro" id="IPR011009">
    <property type="entry name" value="Kinase-like_dom_sf"/>
</dbReference>
<organism evidence="2 3">
    <name type="scientific">Sphagnum jensenii</name>
    <dbReference type="NCBI Taxonomy" id="128206"/>
    <lineage>
        <taxon>Eukaryota</taxon>
        <taxon>Viridiplantae</taxon>
        <taxon>Streptophyta</taxon>
        <taxon>Embryophyta</taxon>
        <taxon>Bryophyta</taxon>
        <taxon>Sphagnophytina</taxon>
        <taxon>Sphagnopsida</taxon>
        <taxon>Sphagnales</taxon>
        <taxon>Sphagnaceae</taxon>
        <taxon>Sphagnum</taxon>
    </lineage>
</organism>
<dbReference type="PANTHER" id="PTHR47987">
    <property type="entry name" value="OS08G0249100 PROTEIN"/>
    <property type="match status" value="1"/>
</dbReference>
<dbReference type="Pfam" id="PF07714">
    <property type="entry name" value="PK_Tyr_Ser-Thr"/>
    <property type="match status" value="1"/>
</dbReference>
<dbReference type="InterPro" id="IPR001245">
    <property type="entry name" value="Ser-Thr/Tyr_kinase_cat_dom"/>
</dbReference>
<reference evidence="2" key="1">
    <citation type="submission" date="2024-02" db="EMBL/GenBank/DDBJ databases">
        <authorList>
            <consortium name="ELIXIR-Norway"/>
            <consortium name="Elixir Norway"/>
        </authorList>
    </citation>
    <scope>NUCLEOTIDE SEQUENCE</scope>
</reference>
<gene>
    <name evidence="2" type="ORF">CSSPJE1EN1_LOCUS24634</name>
</gene>
<proteinExistence type="predicted"/>
<keyword evidence="3" id="KW-1185">Reference proteome</keyword>
<protein>
    <recommendedName>
        <fullName evidence="1">Serine-threonine/tyrosine-protein kinase catalytic domain-containing protein</fullName>
    </recommendedName>
</protein>
<name>A0ABP0XJ71_9BRYO</name>
<accession>A0ABP0XJ71</accession>
<evidence type="ECO:0000313" key="2">
    <source>
        <dbReference type="EMBL" id="CAK9279156.1"/>
    </source>
</evidence>
<dbReference type="EMBL" id="OZ020104">
    <property type="protein sequence ID" value="CAK9279156.1"/>
    <property type="molecule type" value="Genomic_DNA"/>
</dbReference>
<sequence length="187" mass="21039">MMEVLYLLFIGMSSPPTYFYPVTSNLSCQVLCLQHGLPKGQCTLKPRWLAQWRNYPLAPPIHNIGISNGPSQAKYVDPEYLTAGIFSDKCDVYSFGVVLLELITGRKGIDGTRPQGEQYLMAWARPLLDERNLHELVDARLGSTYNVSQMQAMISAAALCVQESSQQRPKISEVMKMLEEFSDTEED</sequence>
<evidence type="ECO:0000313" key="3">
    <source>
        <dbReference type="Proteomes" id="UP001497444"/>
    </source>
</evidence>
<dbReference type="Gene3D" id="1.10.510.10">
    <property type="entry name" value="Transferase(Phosphotransferase) domain 1"/>
    <property type="match status" value="1"/>
</dbReference>
<dbReference type="Proteomes" id="UP001497444">
    <property type="component" value="Chromosome 9"/>
</dbReference>
<evidence type="ECO:0000259" key="1">
    <source>
        <dbReference type="Pfam" id="PF07714"/>
    </source>
</evidence>
<dbReference type="SUPFAM" id="SSF56112">
    <property type="entry name" value="Protein kinase-like (PK-like)"/>
    <property type="match status" value="1"/>
</dbReference>